<evidence type="ECO:0000313" key="3">
    <source>
        <dbReference type="Proteomes" id="UP000010556"/>
    </source>
</evidence>
<protein>
    <submittedName>
        <fullName evidence="2">Uncharacterized protein</fullName>
    </submittedName>
</protein>
<dbReference type="AlphaFoldDB" id="L5LCR3"/>
<feature type="chain" id="PRO_5003970083" evidence="1">
    <location>
        <begin position="19"/>
        <end position="96"/>
    </location>
</feature>
<organism evidence="2 3">
    <name type="scientific">Myotis davidii</name>
    <name type="common">David's myotis</name>
    <dbReference type="NCBI Taxonomy" id="225400"/>
    <lineage>
        <taxon>Eukaryota</taxon>
        <taxon>Metazoa</taxon>
        <taxon>Chordata</taxon>
        <taxon>Craniata</taxon>
        <taxon>Vertebrata</taxon>
        <taxon>Euteleostomi</taxon>
        <taxon>Mammalia</taxon>
        <taxon>Eutheria</taxon>
        <taxon>Laurasiatheria</taxon>
        <taxon>Chiroptera</taxon>
        <taxon>Yangochiroptera</taxon>
        <taxon>Vespertilionidae</taxon>
        <taxon>Myotis</taxon>
    </lineage>
</organism>
<keyword evidence="3" id="KW-1185">Reference proteome</keyword>
<sequence>MKLVVVLMLSALPLSCYAGECCRGQAWGEVGVRAPVADVLLPKPQARAPPFSGVFIPHDTIMFGSVGCGSQGAGRCYVREGDKRADALLLRDNPRP</sequence>
<reference evidence="3" key="1">
    <citation type="journal article" date="2013" name="Science">
        <title>Comparative analysis of bat genomes provides insight into the evolution of flight and immunity.</title>
        <authorList>
            <person name="Zhang G."/>
            <person name="Cowled C."/>
            <person name="Shi Z."/>
            <person name="Huang Z."/>
            <person name="Bishop-Lilly K.A."/>
            <person name="Fang X."/>
            <person name="Wynne J.W."/>
            <person name="Xiong Z."/>
            <person name="Baker M.L."/>
            <person name="Zhao W."/>
            <person name="Tachedjian M."/>
            <person name="Zhu Y."/>
            <person name="Zhou P."/>
            <person name="Jiang X."/>
            <person name="Ng J."/>
            <person name="Yang L."/>
            <person name="Wu L."/>
            <person name="Xiao J."/>
            <person name="Feng Y."/>
            <person name="Chen Y."/>
            <person name="Sun X."/>
            <person name="Zhang Y."/>
            <person name="Marsh G.A."/>
            <person name="Crameri G."/>
            <person name="Broder C.C."/>
            <person name="Frey K.G."/>
            <person name="Wang L.F."/>
            <person name="Wang J."/>
        </authorList>
    </citation>
    <scope>NUCLEOTIDE SEQUENCE [LARGE SCALE GENOMIC DNA]</scope>
</reference>
<dbReference type="EMBL" id="KB113693">
    <property type="protein sequence ID" value="ELK23438.1"/>
    <property type="molecule type" value="Genomic_DNA"/>
</dbReference>
<gene>
    <name evidence="2" type="ORF">MDA_GLEAN10009075</name>
</gene>
<keyword evidence="1" id="KW-0732">Signal</keyword>
<proteinExistence type="predicted"/>
<dbReference type="Proteomes" id="UP000010556">
    <property type="component" value="Unassembled WGS sequence"/>
</dbReference>
<feature type="signal peptide" evidence="1">
    <location>
        <begin position="1"/>
        <end position="18"/>
    </location>
</feature>
<name>L5LCR3_MYODS</name>
<accession>L5LCR3</accession>
<evidence type="ECO:0000313" key="2">
    <source>
        <dbReference type="EMBL" id="ELK23438.1"/>
    </source>
</evidence>
<evidence type="ECO:0000256" key="1">
    <source>
        <dbReference type="SAM" id="SignalP"/>
    </source>
</evidence>